<feature type="region of interest" description="Disordered" evidence="1">
    <location>
        <begin position="127"/>
        <end position="158"/>
    </location>
</feature>
<feature type="region of interest" description="Disordered" evidence="1">
    <location>
        <begin position="307"/>
        <end position="371"/>
    </location>
</feature>
<feature type="compositionally biased region" description="Basic and acidic residues" evidence="1">
    <location>
        <begin position="434"/>
        <end position="444"/>
    </location>
</feature>
<name>A0A284QL50_ARMOS</name>
<dbReference type="EMBL" id="FUEG01000001">
    <property type="protein sequence ID" value="SJK97189.1"/>
    <property type="molecule type" value="Genomic_DNA"/>
</dbReference>
<gene>
    <name evidence="2" type="ORF">ARMOST_00440</name>
</gene>
<feature type="compositionally biased region" description="Polar residues" evidence="1">
    <location>
        <begin position="521"/>
        <end position="530"/>
    </location>
</feature>
<feature type="region of interest" description="Disordered" evidence="1">
    <location>
        <begin position="25"/>
        <end position="107"/>
    </location>
</feature>
<evidence type="ECO:0000313" key="2">
    <source>
        <dbReference type="EMBL" id="SJK97189.1"/>
    </source>
</evidence>
<dbReference type="AlphaFoldDB" id="A0A284QL50"/>
<feature type="compositionally biased region" description="Polar residues" evidence="1">
    <location>
        <begin position="587"/>
        <end position="596"/>
    </location>
</feature>
<keyword evidence="3" id="KW-1185">Reference proteome</keyword>
<feature type="compositionally biased region" description="Polar residues" evidence="1">
    <location>
        <begin position="633"/>
        <end position="649"/>
    </location>
</feature>
<feature type="compositionally biased region" description="Low complexity" evidence="1">
    <location>
        <begin position="851"/>
        <end position="865"/>
    </location>
</feature>
<feature type="compositionally biased region" description="Basic and acidic residues" evidence="1">
    <location>
        <begin position="1008"/>
        <end position="1022"/>
    </location>
</feature>
<feature type="compositionally biased region" description="Polar residues" evidence="1">
    <location>
        <begin position="819"/>
        <end position="850"/>
    </location>
</feature>
<accession>A0A284QL50</accession>
<evidence type="ECO:0000256" key="1">
    <source>
        <dbReference type="SAM" id="MobiDB-lite"/>
    </source>
</evidence>
<feature type="region of interest" description="Disordered" evidence="1">
    <location>
        <begin position="633"/>
        <end position="696"/>
    </location>
</feature>
<feature type="compositionally biased region" description="Basic and acidic residues" evidence="1">
    <location>
        <begin position="453"/>
        <end position="462"/>
    </location>
</feature>
<feature type="compositionally biased region" description="Pro residues" evidence="1">
    <location>
        <begin position="935"/>
        <end position="944"/>
    </location>
</feature>
<feature type="compositionally biased region" description="Low complexity" evidence="1">
    <location>
        <begin position="946"/>
        <end position="960"/>
    </location>
</feature>
<dbReference type="OMA" id="ESGWHNA"/>
<protein>
    <submittedName>
        <fullName evidence="2">Uncharacterized protein</fullName>
    </submittedName>
</protein>
<feature type="region of interest" description="Disordered" evidence="1">
    <location>
        <begin position="515"/>
        <end position="596"/>
    </location>
</feature>
<organism evidence="2 3">
    <name type="scientific">Armillaria ostoyae</name>
    <name type="common">Armillaria root rot fungus</name>
    <dbReference type="NCBI Taxonomy" id="47428"/>
    <lineage>
        <taxon>Eukaryota</taxon>
        <taxon>Fungi</taxon>
        <taxon>Dikarya</taxon>
        <taxon>Basidiomycota</taxon>
        <taxon>Agaricomycotina</taxon>
        <taxon>Agaricomycetes</taxon>
        <taxon>Agaricomycetidae</taxon>
        <taxon>Agaricales</taxon>
        <taxon>Marasmiineae</taxon>
        <taxon>Physalacriaceae</taxon>
        <taxon>Armillaria</taxon>
    </lineage>
</organism>
<proteinExistence type="predicted"/>
<sequence length="1236" mass="133595">MENLTLPTSAFTEFKFKDIGRPPALLHRFTSAHPGGIEPSPSPSPPPEQHSGASSPSVSRSRPTLMQVLGTGLSDVDVAGDAASTSGDAIPGVTLQPSSGIVSSTTPSVTTLPVDNALLNASEWELRYPSSEPPKSDPHTHPSSTPLPAPATGAVPPASADLPLQAEHSLEALIKLKDQLLSSLASYTPLNPSAAFLLAKASREQSSAALDAAQRAHTLAQQSLNSAQECANVAQEALRAAERAHSLAEDTTAAIDKIKTDNEPWTVLQDVVRTELTSLTQWIEAGEKSRLLAETRRLANSARDLGAGADAWGENPPPDGATQPSRGSINDFGPMPDSDVVMGSPDDLRHNVELPHEQVDNTPVPDDDLRRRQDIQRRLDDAMAAAEAKRLEDEARDMALRKDEEERLKRVMDAEVAARRAREEEEAEILQARQQREKEKKQQAEEAEAQRAAQEKERREAEEALANRSREVERRRALELKRHQDLLAEQKKQREEVQRAKVQYNRVQAARIQAERAKGSSIDNALNSTAPPALIKPAIPQSNELPHPSAVEAVSMDAATSVPTIPSSQSQVSSPMPSSSLPARPPTSSLGHASVQNGNVGVQWTPVEAALQAPKQLSQKGTCRVLSGDVKLGTTSTPNTDPSASSTHAASLGLRSRVSDTSPMPSTLPLVDTTRVTHAPSQPDSKVLSTSPSDIISPRTGIFESQKHLSTDKHSLPPIDHFPQSHLSTPESELMVPYSSSDNRNVPIIKMEETDELLHVQEANLRHIRERSRIDVSQLAKTEEADRRNLNTVPRPVKGIHSTPPVPSPVRNILPPNTMPTSTLPPVAGSIQTSNILAPQKNAAQTPVKPSQSTTAAATTSPALSRKPKKAKAPKVSPENQITSRPSLGNQNVSSNNQPKPQTGQKAPPPSVNQKAVPTKQQVQVRVAAVSRPVPNAPPAPKPPIQKKTPTRPRSASPPTGQVDHGRAIYSQSSYQSGSSTSRVTEPRGPSPMGPEGFPSESGWHNARPVDEDIAHERRSYDSDGYPSLSNRRSRYSSPQDYPNALSSRSYDKRYGHYSPSPSPVSRGRPISPIARSPSPTLGMKRRRQEEPAFIRNRRQCQEDSDSYNREPMPRARGIPSRSQTPPATWNRDISPPPTLVSRLNINYARRNLAADSDNSAAPAHPSTRSYKASHRPDSPPPRVGGSKNPLLGRLSDVSGKPPPSQPLRSRKGRGDGNSKPRLVARIGDAGINDSY</sequence>
<dbReference type="STRING" id="47428.A0A284QL50"/>
<feature type="compositionally biased region" description="Polar residues" evidence="1">
    <location>
        <begin position="878"/>
        <end position="905"/>
    </location>
</feature>
<feature type="compositionally biased region" description="Low complexity" evidence="1">
    <location>
        <begin position="1064"/>
        <end position="1080"/>
    </location>
</feature>
<evidence type="ECO:0000313" key="3">
    <source>
        <dbReference type="Proteomes" id="UP000219338"/>
    </source>
</evidence>
<feature type="compositionally biased region" description="Basic and acidic residues" evidence="1">
    <location>
        <begin position="346"/>
        <end position="359"/>
    </location>
</feature>
<feature type="compositionally biased region" description="Polar residues" evidence="1">
    <location>
        <begin position="1028"/>
        <end position="1049"/>
    </location>
</feature>
<feature type="region of interest" description="Disordered" evidence="1">
    <location>
        <begin position="418"/>
        <end position="474"/>
    </location>
</feature>
<feature type="compositionally biased region" description="Polar residues" evidence="1">
    <location>
        <begin position="674"/>
        <end position="694"/>
    </location>
</feature>
<feature type="region of interest" description="Disordered" evidence="1">
    <location>
        <begin position="1154"/>
        <end position="1236"/>
    </location>
</feature>
<dbReference type="Proteomes" id="UP000219338">
    <property type="component" value="Unassembled WGS sequence"/>
</dbReference>
<dbReference type="OrthoDB" id="3005667at2759"/>
<feature type="compositionally biased region" description="Low complexity" evidence="1">
    <location>
        <begin position="970"/>
        <end position="982"/>
    </location>
</feature>
<feature type="compositionally biased region" description="Low complexity" evidence="1">
    <location>
        <begin position="97"/>
        <end position="107"/>
    </location>
</feature>
<feature type="compositionally biased region" description="Low complexity" evidence="1">
    <location>
        <begin position="561"/>
        <end position="582"/>
    </location>
</feature>
<feature type="compositionally biased region" description="Low complexity" evidence="1">
    <location>
        <begin position="54"/>
        <end position="63"/>
    </location>
</feature>
<feature type="region of interest" description="Disordered" evidence="1">
    <location>
        <begin position="783"/>
        <end position="1139"/>
    </location>
</feature>
<reference evidence="3" key="1">
    <citation type="journal article" date="2017" name="Nat. Ecol. Evol.">
        <title>Genome expansion and lineage-specific genetic innovations in the forest pathogenic fungi Armillaria.</title>
        <authorList>
            <person name="Sipos G."/>
            <person name="Prasanna A.N."/>
            <person name="Walter M.C."/>
            <person name="O'Connor E."/>
            <person name="Balint B."/>
            <person name="Krizsan K."/>
            <person name="Kiss B."/>
            <person name="Hess J."/>
            <person name="Varga T."/>
            <person name="Slot J."/>
            <person name="Riley R."/>
            <person name="Boka B."/>
            <person name="Rigling D."/>
            <person name="Barry K."/>
            <person name="Lee J."/>
            <person name="Mihaltcheva S."/>
            <person name="LaButti K."/>
            <person name="Lipzen A."/>
            <person name="Waldron R."/>
            <person name="Moloney N.M."/>
            <person name="Sperisen C."/>
            <person name="Kredics L."/>
            <person name="Vagvoelgyi C."/>
            <person name="Patrignani A."/>
            <person name="Fitzpatrick D."/>
            <person name="Nagy I."/>
            <person name="Doyle S."/>
            <person name="Anderson J.B."/>
            <person name="Grigoriev I.V."/>
            <person name="Gueldener U."/>
            <person name="Muensterkoetter M."/>
            <person name="Nagy L.G."/>
        </authorList>
    </citation>
    <scope>NUCLEOTIDE SEQUENCE [LARGE SCALE GENOMIC DNA]</scope>
    <source>
        <strain evidence="3">C18/9</strain>
    </source>
</reference>
<feature type="compositionally biased region" description="Low complexity" evidence="1">
    <location>
        <begin position="919"/>
        <end position="934"/>
    </location>
</feature>